<feature type="compositionally biased region" description="Polar residues" evidence="1">
    <location>
        <begin position="7"/>
        <end position="21"/>
    </location>
</feature>
<evidence type="ECO:0000313" key="2">
    <source>
        <dbReference type="EMBL" id="KAJ5589655.1"/>
    </source>
</evidence>
<reference evidence="2" key="2">
    <citation type="submission" date="2023-01" db="EMBL/GenBank/DDBJ databases">
        <authorList>
            <person name="Petersen C."/>
        </authorList>
    </citation>
    <scope>NUCLEOTIDE SEQUENCE</scope>
    <source>
        <strain evidence="2">IBT 12815</strain>
    </source>
</reference>
<keyword evidence="3" id="KW-1185">Reference proteome</keyword>
<dbReference type="EMBL" id="JAQJAE010000006">
    <property type="protein sequence ID" value="KAJ5589655.1"/>
    <property type="molecule type" value="Genomic_DNA"/>
</dbReference>
<name>A0AAD6DNG5_9EURO</name>
<dbReference type="RefSeq" id="XP_056748674.1">
    <property type="nucleotide sequence ID" value="XM_056903387.1"/>
</dbReference>
<evidence type="ECO:0000256" key="1">
    <source>
        <dbReference type="SAM" id="MobiDB-lite"/>
    </source>
</evidence>
<reference evidence="2" key="1">
    <citation type="journal article" date="2023" name="IMA Fungus">
        <title>Comparative genomic study of the Penicillium genus elucidates a diverse pangenome and 15 lateral gene transfer events.</title>
        <authorList>
            <person name="Petersen C."/>
            <person name="Sorensen T."/>
            <person name="Nielsen M.R."/>
            <person name="Sondergaard T.E."/>
            <person name="Sorensen J.L."/>
            <person name="Fitzpatrick D.A."/>
            <person name="Frisvad J.C."/>
            <person name="Nielsen K.L."/>
        </authorList>
    </citation>
    <scope>NUCLEOTIDE SEQUENCE</scope>
    <source>
        <strain evidence="2">IBT 12815</strain>
    </source>
</reference>
<dbReference type="GeneID" id="81593629"/>
<gene>
    <name evidence="2" type="ORF">N7537_012333</name>
</gene>
<evidence type="ECO:0000313" key="3">
    <source>
        <dbReference type="Proteomes" id="UP001213799"/>
    </source>
</evidence>
<dbReference type="Proteomes" id="UP001213799">
    <property type="component" value="Unassembled WGS sequence"/>
</dbReference>
<protein>
    <submittedName>
        <fullName evidence="2">Uncharacterized protein</fullName>
    </submittedName>
</protein>
<feature type="region of interest" description="Disordered" evidence="1">
    <location>
        <begin position="1"/>
        <end position="21"/>
    </location>
</feature>
<proteinExistence type="predicted"/>
<dbReference type="AlphaFoldDB" id="A0AAD6DNG5"/>
<sequence>MPPSKQLEGTSESSQLEPTIDENTALQAHTLLCHLRVSGLRTQGSGIRKVHRGSERYEKAEKY</sequence>
<comment type="caution">
    <text evidence="2">The sequence shown here is derived from an EMBL/GenBank/DDBJ whole genome shotgun (WGS) entry which is preliminary data.</text>
</comment>
<organism evidence="2 3">
    <name type="scientific">Penicillium hordei</name>
    <dbReference type="NCBI Taxonomy" id="40994"/>
    <lineage>
        <taxon>Eukaryota</taxon>
        <taxon>Fungi</taxon>
        <taxon>Dikarya</taxon>
        <taxon>Ascomycota</taxon>
        <taxon>Pezizomycotina</taxon>
        <taxon>Eurotiomycetes</taxon>
        <taxon>Eurotiomycetidae</taxon>
        <taxon>Eurotiales</taxon>
        <taxon>Aspergillaceae</taxon>
        <taxon>Penicillium</taxon>
    </lineage>
</organism>
<accession>A0AAD6DNG5</accession>